<evidence type="ECO:0000313" key="3">
    <source>
        <dbReference type="Proteomes" id="UP000597762"/>
    </source>
</evidence>
<gene>
    <name evidence="2" type="ORF">SPHA_21933</name>
</gene>
<name>A0A812BSF6_ACAPH</name>
<feature type="transmembrane region" description="Helical" evidence="1">
    <location>
        <begin position="122"/>
        <end position="141"/>
    </location>
</feature>
<dbReference type="Proteomes" id="UP000597762">
    <property type="component" value="Unassembled WGS sequence"/>
</dbReference>
<sequence>MLHSPSLLSLFPYTFTLSSLSFSLNIFFLSSRFQLFSLFPLSQCLFPSLQISTFLSFPSLFFSQYLCPSLHISIFLFFLPFSFQLFSLFPSLLILNFLSFSSLSLNIFFLPDTFRLFSLFPLSQYLFSSLLILTFLSFSPLTISVTNSLDFPFFINSFFSLLYVLSFSGEINQQPSSSCPSIPYFEASHAKCNWDSLAFTAQ</sequence>
<protein>
    <submittedName>
        <fullName evidence="2">Uncharacterized protein</fullName>
    </submittedName>
</protein>
<reference evidence="2" key="1">
    <citation type="submission" date="2021-01" db="EMBL/GenBank/DDBJ databases">
        <authorList>
            <person name="Li R."/>
            <person name="Bekaert M."/>
        </authorList>
    </citation>
    <scope>NUCLEOTIDE SEQUENCE</scope>
    <source>
        <strain evidence="2">Farmed</strain>
    </source>
</reference>
<evidence type="ECO:0000256" key="1">
    <source>
        <dbReference type="SAM" id="Phobius"/>
    </source>
</evidence>
<organism evidence="2 3">
    <name type="scientific">Acanthosepion pharaonis</name>
    <name type="common">Pharaoh cuttlefish</name>
    <name type="synonym">Sepia pharaonis</name>
    <dbReference type="NCBI Taxonomy" id="158019"/>
    <lineage>
        <taxon>Eukaryota</taxon>
        <taxon>Metazoa</taxon>
        <taxon>Spiralia</taxon>
        <taxon>Lophotrochozoa</taxon>
        <taxon>Mollusca</taxon>
        <taxon>Cephalopoda</taxon>
        <taxon>Coleoidea</taxon>
        <taxon>Decapodiformes</taxon>
        <taxon>Sepiida</taxon>
        <taxon>Sepiina</taxon>
        <taxon>Sepiidae</taxon>
        <taxon>Acanthosepion</taxon>
    </lineage>
</organism>
<dbReference type="EMBL" id="CAHIKZ030000807">
    <property type="protein sequence ID" value="CAE1239709.1"/>
    <property type="molecule type" value="Genomic_DNA"/>
</dbReference>
<comment type="caution">
    <text evidence="2">The sequence shown here is derived from an EMBL/GenBank/DDBJ whole genome shotgun (WGS) entry which is preliminary data.</text>
</comment>
<feature type="transmembrane region" description="Helical" evidence="1">
    <location>
        <begin position="6"/>
        <end position="28"/>
    </location>
</feature>
<feature type="transmembrane region" description="Helical" evidence="1">
    <location>
        <begin position="61"/>
        <end position="81"/>
    </location>
</feature>
<evidence type="ECO:0000313" key="2">
    <source>
        <dbReference type="EMBL" id="CAE1239709.1"/>
    </source>
</evidence>
<dbReference type="AlphaFoldDB" id="A0A812BSF6"/>
<keyword evidence="1" id="KW-1133">Transmembrane helix</keyword>
<keyword evidence="3" id="KW-1185">Reference proteome</keyword>
<accession>A0A812BSF6</accession>
<proteinExistence type="predicted"/>
<feature type="transmembrane region" description="Helical" evidence="1">
    <location>
        <begin position="88"/>
        <end position="110"/>
    </location>
</feature>
<keyword evidence="1" id="KW-0812">Transmembrane</keyword>
<keyword evidence="1" id="KW-0472">Membrane</keyword>